<feature type="transmembrane region" description="Helical" evidence="4">
    <location>
        <begin position="43"/>
        <end position="66"/>
    </location>
</feature>
<dbReference type="PRINTS" id="PR00834">
    <property type="entry name" value="PROTEASES2C"/>
</dbReference>
<keyword evidence="1 6" id="KW-0645">Protease</keyword>
<dbReference type="SMART" id="SM00228">
    <property type="entry name" value="PDZ"/>
    <property type="match status" value="1"/>
</dbReference>
<dbReference type="RefSeq" id="WP_019434898.1">
    <property type="nucleotide sequence ID" value="NZ_JBHUTC010000001.1"/>
</dbReference>
<keyword evidence="2" id="KW-0378">Hydrolase</keyword>
<dbReference type="SUPFAM" id="SSF50494">
    <property type="entry name" value="Trypsin-like serine proteases"/>
    <property type="match status" value="1"/>
</dbReference>
<dbReference type="Gene3D" id="2.30.42.10">
    <property type="match status" value="1"/>
</dbReference>
<evidence type="ECO:0000256" key="2">
    <source>
        <dbReference type="ARBA" id="ARBA00022801"/>
    </source>
</evidence>
<keyword evidence="7" id="KW-1185">Reference proteome</keyword>
<gene>
    <name evidence="6" type="ORF">SAMN05444716_105160</name>
</gene>
<dbReference type="GO" id="GO:0006508">
    <property type="term" value="P:proteolysis"/>
    <property type="evidence" value="ECO:0007669"/>
    <property type="project" value="UniProtKB-KW"/>
</dbReference>
<dbReference type="PANTHER" id="PTHR43343">
    <property type="entry name" value="PEPTIDASE S12"/>
    <property type="match status" value="1"/>
</dbReference>
<sequence length="408" mass="40287">MGTPPAGPPGDGLRRYDPWGAVVPPLDEPAPATDGAGRPRRGVLIAGAVAIALAAGLIGGGVGVYLEREGQFSEVRLPQAAGSERAAAEPGSIAGIAEAALPGVVTLHVRGGGSAGTGTGFVIDDRGHILTNAHVVRPAVGTSGSIQVTFNSGDTASAEIVGQDAGYDLAVVKVTGVSGLTPLPLGDSDSVRVGDPVVAIGAPFDLAGTVTSGIISAVNRPITAGGEESDGSDISYVNALQTDAPINPGNSGGPLVDLDGRVIGINSAIRAPESGGAEGGQAGSVGLGFAIPINQGKDIAEQLINTGRATHPVIGVTLDLSYRGTGARIGTAAGNDSGTAVEPGGPGDLAGLREGDVITAVNGERVRSGDELIVRIRSHRPGDALVLSVQRDGEDLEVPVTLGEASGG</sequence>
<evidence type="ECO:0000256" key="4">
    <source>
        <dbReference type="SAM" id="Phobius"/>
    </source>
</evidence>
<evidence type="ECO:0000313" key="7">
    <source>
        <dbReference type="Proteomes" id="UP000198873"/>
    </source>
</evidence>
<dbReference type="PANTHER" id="PTHR43343:SF3">
    <property type="entry name" value="PROTEASE DO-LIKE 8, CHLOROPLASTIC"/>
    <property type="match status" value="1"/>
</dbReference>
<evidence type="ECO:0000256" key="3">
    <source>
        <dbReference type="SAM" id="MobiDB-lite"/>
    </source>
</evidence>
<name>A0A1I6U0Z0_9ACTN</name>
<keyword evidence="4" id="KW-1133">Transmembrane helix</keyword>
<proteinExistence type="predicted"/>
<keyword evidence="4" id="KW-0812">Transmembrane</keyword>
<feature type="region of interest" description="Disordered" evidence="3">
    <location>
        <begin position="1"/>
        <end position="36"/>
    </location>
</feature>
<dbReference type="Gene3D" id="2.40.10.120">
    <property type="match status" value="1"/>
</dbReference>
<dbReference type="InterPro" id="IPR036034">
    <property type="entry name" value="PDZ_sf"/>
</dbReference>
<dbReference type="SUPFAM" id="SSF50156">
    <property type="entry name" value="PDZ domain-like"/>
    <property type="match status" value="1"/>
</dbReference>
<protein>
    <submittedName>
        <fullName evidence="6">Putative serine protease PepD</fullName>
    </submittedName>
</protein>
<keyword evidence="4" id="KW-0472">Membrane</keyword>
<evidence type="ECO:0000313" key="6">
    <source>
        <dbReference type="EMBL" id="SFS95064.1"/>
    </source>
</evidence>
<dbReference type="Proteomes" id="UP000198873">
    <property type="component" value="Unassembled WGS sequence"/>
</dbReference>
<dbReference type="STRING" id="1176198.SAMN05444716_105160"/>
<dbReference type="CDD" id="cd06779">
    <property type="entry name" value="cpPDZ_Deg_HtrA-like"/>
    <property type="match status" value="1"/>
</dbReference>
<reference evidence="7" key="1">
    <citation type="submission" date="2016-10" db="EMBL/GenBank/DDBJ databases">
        <authorList>
            <person name="Varghese N."/>
            <person name="Submissions S."/>
        </authorList>
    </citation>
    <scope>NUCLEOTIDE SEQUENCE [LARGE SCALE GENOMIC DNA]</scope>
    <source>
        <strain evidence="7">CGMCC 4.7047</strain>
    </source>
</reference>
<dbReference type="Pfam" id="PF13365">
    <property type="entry name" value="Trypsin_2"/>
    <property type="match status" value="1"/>
</dbReference>
<dbReference type="GO" id="GO:0004252">
    <property type="term" value="F:serine-type endopeptidase activity"/>
    <property type="evidence" value="ECO:0007669"/>
    <property type="project" value="InterPro"/>
</dbReference>
<evidence type="ECO:0000259" key="5">
    <source>
        <dbReference type="PROSITE" id="PS50106"/>
    </source>
</evidence>
<dbReference type="InterPro" id="IPR009003">
    <property type="entry name" value="Peptidase_S1_PA"/>
</dbReference>
<dbReference type="AlphaFoldDB" id="A0A1I6U0Z0"/>
<dbReference type="Pfam" id="PF13180">
    <property type="entry name" value="PDZ_2"/>
    <property type="match status" value="1"/>
</dbReference>
<organism evidence="6 7">
    <name type="scientific">Streptomyces harbinensis</name>
    <dbReference type="NCBI Taxonomy" id="1176198"/>
    <lineage>
        <taxon>Bacteria</taxon>
        <taxon>Bacillati</taxon>
        <taxon>Actinomycetota</taxon>
        <taxon>Actinomycetes</taxon>
        <taxon>Kitasatosporales</taxon>
        <taxon>Streptomycetaceae</taxon>
        <taxon>Streptomyces</taxon>
    </lineage>
</organism>
<dbReference type="InterPro" id="IPR051201">
    <property type="entry name" value="Chloro_Bact_Ser_Proteases"/>
</dbReference>
<evidence type="ECO:0000256" key="1">
    <source>
        <dbReference type="ARBA" id="ARBA00022670"/>
    </source>
</evidence>
<dbReference type="InterPro" id="IPR001478">
    <property type="entry name" value="PDZ"/>
</dbReference>
<dbReference type="InterPro" id="IPR001940">
    <property type="entry name" value="Peptidase_S1C"/>
</dbReference>
<accession>A0A1I6U0Z0</accession>
<dbReference type="PROSITE" id="PS50106">
    <property type="entry name" value="PDZ"/>
    <property type="match status" value="1"/>
</dbReference>
<dbReference type="EMBL" id="FPAB01000005">
    <property type="protein sequence ID" value="SFS95064.1"/>
    <property type="molecule type" value="Genomic_DNA"/>
</dbReference>
<feature type="domain" description="PDZ" evidence="5">
    <location>
        <begin position="315"/>
        <end position="393"/>
    </location>
</feature>